<dbReference type="STRING" id="50990.A0A4Y7Q0L9"/>
<organism evidence="1 2">
    <name type="scientific">Rickenella mellea</name>
    <dbReference type="NCBI Taxonomy" id="50990"/>
    <lineage>
        <taxon>Eukaryota</taxon>
        <taxon>Fungi</taxon>
        <taxon>Dikarya</taxon>
        <taxon>Basidiomycota</taxon>
        <taxon>Agaricomycotina</taxon>
        <taxon>Agaricomycetes</taxon>
        <taxon>Hymenochaetales</taxon>
        <taxon>Rickenellaceae</taxon>
        <taxon>Rickenella</taxon>
    </lineage>
</organism>
<name>A0A4Y7Q0L9_9AGAM</name>
<proteinExistence type="predicted"/>
<dbReference type="VEuPathDB" id="FungiDB:BD410DRAFT_841132"/>
<evidence type="ECO:0000313" key="1">
    <source>
        <dbReference type="EMBL" id="TDL20702.1"/>
    </source>
</evidence>
<evidence type="ECO:0000313" key="2">
    <source>
        <dbReference type="Proteomes" id="UP000294933"/>
    </source>
</evidence>
<gene>
    <name evidence="1" type="ORF">BD410DRAFT_841132</name>
</gene>
<protein>
    <submittedName>
        <fullName evidence="1">Uncharacterized protein</fullName>
    </submittedName>
</protein>
<dbReference type="EMBL" id="ML170186">
    <property type="protein sequence ID" value="TDL20702.1"/>
    <property type="molecule type" value="Genomic_DNA"/>
</dbReference>
<dbReference type="OrthoDB" id="2269034at2759"/>
<dbReference type="Proteomes" id="UP000294933">
    <property type="component" value="Unassembled WGS sequence"/>
</dbReference>
<dbReference type="AlphaFoldDB" id="A0A4Y7Q0L9"/>
<keyword evidence="2" id="KW-1185">Reference proteome</keyword>
<reference evidence="1 2" key="1">
    <citation type="submission" date="2018-06" db="EMBL/GenBank/DDBJ databases">
        <title>A transcriptomic atlas of mushroom development highlights an independent origin of complex multicellularity.</title>
        <authorList>
            <consortium name="DOE Joint Genome Institute"/>
            <person name="Krizsan K."/>
            <person name="Almasi E."/>
            <person name="Merenyi Z."/>
            <person name="Sahu N."/>
            <person name="Viragh M."/>
            <person name="Koszo T."/>
            <person name="Mondo S."/>
            <person name="Kiss B."/>
            <person name="Balint B."/>
            <person name="Kues U."/>
            <person name="Barry K."/>
            <person name="Hegedus J.C."/>
            <person name="Henrissat B."/>
            <person name="Johnson J."/>
            <person name="Lipzen A."/>
            <person name="Ohm R."/>
            <person name="Nagy I."/>
            <person name="Pangilinan J."/>
            <person name="Yan J."/>
            <person name="Xiong Y."/>
            <person name="Grigoriev I.V."/>
            <person name="Hibbett D.S."/>
            <person name="Nagy L.G."/>
        </authorList>
    </citation>
    <scope>NUCLEOTIDE SEQUENCE [LARGE SCALE GENOMIC DNA]</scope>
    <source>
        <strain evidence="1 2">SZMC22713</strain>
    </source>
</reference>
<sequence length="236" mass="27080">MVDAEITLEDLLLTNNVPTDIQRSTAQMFLEMNKSSLSEVDADLTRLRVEMARLCLEMTGLRLERDAISDDIHRYETLLSSARRVMNIPELIGEIFLHCILDDVASGKFEDLPRPYYTSYRSDTPLALSHVCRIWRGVALRTPRLWAAFTTATYYQSTIPINLRLSRSRSCPLSFGMHLGEIHSSIYESPVIAALSIHKNRWKNVFLNGHTVKKCLECLRYVSNARDTSFMWEFGT</sequence>
<accession>A0A4Y7Q0L9</accession>